<reference evidence="7 9" key="2">
    <citation type="submission" date="2018-08" db="EMBL/GenBank/DDBJ databases">
        <title>Genome of Clostridium chromiireducens C1, DSM12136.</title>
        <authorList>
            <person name="Xing M."/>
            <person name="Wei Y."/>
            <person name="Ang E.L."/>
            <person name="Zhao H."/>
            <person name="Zhang Y."/>
        </authorList>
    </citation>
    <scope>NUCLEOTIDE SEQUENCE [LARGE SCALE GENOMIC DNA]</scope>
    <source>
        <strain evidence="7 9">C1</strain>
    </source>
</reference>
<evidence type="ECO:0000256" key="1">
    <source>
        <dbReference type="ARBA" id="ARBA00004127"/>
    </source>
</evidence>
<keyword evidence="3" id="KW-1133">Transmembrane helix</keyword>
<dbReference type="RefSeq" id="WP_079439942.1">
    <property type="nucleotide sequence ID" value="NZ_MZGT01000028.1"/>
</dbReference>
<evidence type="ECO:0000256" key="2">
    <source>
        <dbReference type="ARBA" id="ARBA00022692"/>
    </source>
</evidence>
<protein>
    <submittedName>
        <fullName evidence="7">DUF1232 domain-containing protein</fullName>
    </submittedName>
</protein>
<dbReference type="EMBL" id="QXDJ01000008">
    <property type="protein sequence ID" value="RII32226.1"/>
    <property type="molecule type" value="Genomic_DNA"/>
</dbReference>
<organism evidence="6 8">
    <name type="scientific">Clostridium chromiireducens</name>
    <dbReference type="NCBI Taxonomy" id="225345"/>
    <lineage>
        <taxon>Bacteria</taxon>
        <taxon>Bacillati</taxon>
        <taxon>Bacillota</taxon>
        <taxon>Clostridia</taxon>
        <taxon>Eubacteriales</taxon>
        <taxon>Clostridiaceae</taxon>
        <taxon>Clostridium</taxon>
    </lineage>
</organism>
<keyword evidence="8" id="KW-1185">Reference proteome</keyword>
<evidence type="ECO:0000313" key="6">
    <source>
        <dbReference type="EMBL" id="OPJ61694.1"/>
    </source>
</evidence>
<accession>A0A1V4IPF4</accession>
<keyword evidence="4" id="KW-0472">Membrane</keyword>
<feature type="domain" description="DUF1232" evidence="5">
    <location>
        <begin position="227"/>
        <end position="263"/>
    </location>
</feature>
<evidence type="ECO:0000313" key="9">
    <source>
        <dbReference type="Proteomes" id="UP000265930"/>
    </source>
</evidence>
<sequence length="320" mass="36300">MDISGVKVKLLGSDILSIINEFIKIEGLSIKNVSIDDGIILEGNLKKGLNIEFFVKIQLIECINNKIVARIVKVKILNLGMFRILRSFALNQLSKMFKKYGISNDKDKVIIDINTILKDISFVDLNINEIYMKKSEVWVEASSIRISLAGNLIKSIETKETLENEEENLSELESVNKVHDNYSEGRKILENKLPEKSKKYKEYIFMLPDIASLVYRLLKDKRVPIKTKLVMSIAITYITVPINIIPNNIPFIGVIDDVGVAFFAVNKIIKDVPLPIIVENWQGENDLLLVLKKGIEYLINFTGAKNVEKLYGVIEDLSTL</sequence>
<dbReference type="EMBL" id="MZGT01000028">
    <property type="protein sequence ID" value="OPJ61694.1"/>
    <property type="molecule type" value="Genomic_DNA"/>
</dbReference>
<reference evidence="6 8" key="1">
    <citation type="submission" date="2017-03" db="EMBL/GenBank/DDBJ databases">
        <title>Genome sequence of Clostridium chromiireducens DSM 23318.</title>
        <authorList>
            <person name="Poehlein A."/>
            <person name="Daniel R."/>
        </authorList>
    </citation>
    <scope>NUCLEOTIDE SEQUENCE [LARGE SCALE GENOMIC DNA]</scope>
    <source>
        <strain evidence="6 8">DSM 23318</strain>
    </source>
</reference>
<comment type="caution">
    <text evidence="6">The sequence shown here is derived from an EMBL/GenBank/DDBJ whole genome shotgun (WGS) entry which is preliminary data.</text>
</comment>
<comment type="subcellular location">
    <subcellularLocation>
        <location evidence="1">Endomembrane system</location>
        <topology evidence="1">Multi-pass membrane protein</topology>
    </subcellularLocation>
</comment>
<proteinExistence type="predicted"/>
<dbReference type="Pfam" id="PF06803">
    <property type="entry name" value="DUF1232"/>
    <property type="match status" value="1"/>
</dbReference>
<dbReference type="GO" id="GO:0012505">
    <property type="term" value="C:endomembrane system"/>
    <property type="evidence" value="ECO:0007669"/>
    <property type="project" value="UniProtKB-SubCell"/>
</dbReference>
<evidence type="ECO:0000256" key="3">
    <source>
        <dbReference type="ARBA" id="ARBA00022989"/>
    </source>
</evidence>
<evidence type="ECO:0000313" key="8">
    <source>
        <dbReference type="Proteomes" id="UP000191056"/>
    </source>
</evidence>
<dbReference type="Proteomes" id="UP000191056">
    <property type="component" value="Unassembled WGS sequence"/>
</dbReference>
<evidence type="ECO:0000256" key="4">
    <source>
        <dbReference type="ARBA" id="ARBA00023136"/>
    </source>
</evidence>
<dbReference type="AlphaFoldDB" id="A0A1V4IPF4"/>
<dbReference type="InterPro" id="IPR010652">
    <property type="entry name" value="DUF1232"/>
</dbReference>
<evidence type="ECO:0000259" key="5">
    <source>
        <dbReference type="Pfam" id="PF06803"/>
    </source>
</evidence>
<name>A0A1V4IPF4_9CLOT</name>
<evidence type="ECO:0000313" key="7">
    <source>
        <dbReference type="EMBL" id="RII32226.1"/>
    </source>
</evidence>
<dbReference type="STRING" id="225345.CLCHR_23090"/>
<gene>
    <name evidence="6" type="ORF">CLCHR_23090</name>
    <name evidence="7" type="ORF">D2A34_23640</name>
</gene>
<keyword evidence="2" id="KW-0812">Transmembrane</keyword>
<dbReference type="OrthoDB" id="1930546at2"/>
<dbReference type="Proteomes" id="UP000265930">
    <property type="component" value="Unassembled WGS sequence"/>
</dbReference>